<reference evidence="4 5" key="1">
    <citation type="submission" date="2016-10" db="EMBL/GenBank/DDBJ databases">
        <authorList>
            <person name="de Groot N.N."/>
        </authorList>
    </citation>
    <scope>NUCLEOTIDE SEQUENCE [LARGE SCALE GENOMIC DNA]</scope>
    <source>
        <strain evidence="2 5">CGMCC 1.5058</strain>
        <strain evidence="3 4">ML2</strain>
    </source>
</reference>
<dbReference type="OrthoDB" id="1654752at2"/>
<evidence type="ECO:0000256" key="1">
    <source>
        <dbReference type="SAM" id="Phobius"/>
    </source>
</evidence>
<dbReference type="PANTHER" id="PTHR38468:SF1">
    <property type="entry name" value="SLL0939 PROTEIN"/>
    <property type="match status" value="1"/>
</dbReference>
<dbReference type="InterPro" id="IPR012427">
    <property type="entry name" value="DUF1622"/>
</dbReference>
<evidence type="ECO:0000313" key="3">
    <source>
        <dbReference type="EMBL" id="SFO02370.1"/>
    </source>
</evidence>
<proteinExistence type="predicted"/>
<dbReference type="EMBL" id="FOVK01000011">
    <property type="protein sequence ID" value="SFO02370.1"/>
    <property type="molecule type" value="Genomic_DNA"/>
</dbReference>
<keyword evidence="1" id="KW-0472">Membrane</keyword>
<dbReference type="Proteomes" id="UP000181899">
    <property type="component" value="Unassembled WGS sequence"/>
</dbReference>
<keyword evidence="1" id="KW-1133">Transmembrane helix</keyword>
<feature type="transmembrane region" description="Helical" evidence="1">
    <location>
        <begin position="12"/>
        <end position="37"/>
    </location>
</feature>
<dbReference type="EMBL" id="FNDZ01000001">
    <property type="protein sequence ID" value="SDI06251.1"/>
    <property type="molecule type" value="Genomic_DNA"/>
</dbReference>
<sequence>MLASFFDHYLPVVIYLLEFMGVVVIVITATKAFGIYLKGVLSRHIEDDQIKTDFSKGLGMSLEFLLSAEVLKTIIIHTKDELMVLGIIMGLRIIVGFLPQLMHSGGFKKPSIFKKAA</sequence>
<dbReference type="Pfam" id="PF07784">
    <property type="entry name" value="DUF1622"/>
    <property type="match status" value="1"/>
</dbReference>
<dbReference type="AlphaFoldDB" id="A0A1G8HID2"/>
<name>A0A1G8HID2_9CLOT</name>
<keyword evidence="4" id="KW-1185">Reference proteome</keyword>
<keyword evidence="1" id="KW-0812">Transmembrane</keyword>
<dbReference type="Proteomes" id="UP000183255">
    <property type="component" value="Unassembled WGS sequence"/>
</dbReference>
<dbReference type="RefSeq" id="WP_051651453.1">
    <property type="nucleotide sequence ID" value="NZ_DAMANS010000005.1"/>
</dbReference>
<accession>A0A1G8HID2</accession>
<evidence type="ECO:0000313" key="2">
    <source>
        <dbReference type="EMBL" id="SDI06251.1"/>
    </source>
</evidence>
<evidence type="ECO:0000313" key="5">
    <source>
        <dbReference type="Proteomes" id="UP000183255"/>
    </source>
</evidence>
<protein>
    <submittedName>
        <fullName evidence="2">Uncharacterized membrane protein</fullName>
    </submittedName>
</protein>
<dbReference type="PANTHER" id="PTHR38468">
    <property type="entry name" value="SLL0939 PROTEIN"/>
    <property type="match status" value="1"/>
</dbReference>
<gene>
    <name evidence="3" type="ORF">SAMN04488695_1113</name>
    <name evidence="2" type="ORF">SAMN05421804_101589</name>
</gene>
<evidence type="ECO:0000313" key="4">
    <source>
        <dbReference type="Proteomes" id="UP000181899"/>
    </source>
</evidence>
<feature type="transmembrane region" description="Helical" evidence="1">
    <location>
        <begin position="82"/>
        <end position="102"/>
    </location>
</feature>
<dbReference type="eggNOG" id="COG4828">
    <property type="taxonomic scope" value="Bacteria"/>
</dbReference>
<organism evidence="2 5">
    <name type="scientific">Proteiniclasticum ruminis</name>
    <dbReference type="NCBI Taxonomy" id="398199"/>
    <lineage>
        <taxon>Bacteria</taxon>
        <taxon>Bacillati</taxon>
        <taxon>Bacillota</taxon>
        <taxon>Clostridia</taxon>
        <taxon>Eubacteriales</taxon>
        <taxon>Clostridiaceae</taxon>
        <taxon>Proteiniclasticum</taxon>
    </lineage>
</organism>